<feature type="binding site" evidence="6">
    <location>
        <position position="87"/>
    </location>
    <ligand>
        <name>Fe cation</name>
        <dbReference type="ChEBI" id="CHEBI:24875"/>
        <note>catalytic</note>
    </ligand>
</feature>
<gene>
    <name evidence="7" type="ORF">COW36_23110</name>
</gene>
<dbReference type="Proteomes" id="UP000231019">
    <property type="component" value="Unassembled WGS sequence"/>
</dbReference>
<evidence type="ECO:0000256" key="6">
    <source>
        <dbReference type="PIRSR" id="PIRSR610300-51"/>
    </source>
</evidence>
<evidence type="ECO:0008006" key="9">
    <source>
        <dbReference type="Google" id="ProtNLM"/>
    </source>
</evidence>
<dbReference type="EMBL" id="PFFQ01000064">
    <property type="protein sequence ID" value="PIW14141.1"/>
    <property type="molecule type" value="Genomic_DNA"/>
</dbReference>
<dbReference type="CDD" id="cd10548">
    <property type="entry name" value="cupin_CDO"/>
    <property type="match status" value="1"/>
</dbReference>
<protein>
    <recommendedName>
        <fullName evidence="9">Cysteine dioxygenase</fullName>
    </recommendedName>
</protein>
<evidence type="ECO:0000256" key="2">
    <source>
        <dbReference type="ARBA" id="ARBA00022723"/>
    </source>
</evidence>
<dbReference type="GO" id="GO:0016702">
    <property type="term" value="F:oxidoreductase activity, acting on single donors with incorporation of molecular oxygen, incorporation of two atoms of oxygen"/>
    <property type="evidence" value="ECO:0007669"/>
    <property type="project" value="InterPro"/>
</dbReference>
<dbReference type="Gene3D" id="2.60.120.10">
    <property type="entry name" value="Jelly Rolls"/>
    <property type="match status" value="1"/>
</dbReference>
<dbReference type="AlphaFoldDB" id="A0A2M7FXW3"/>
<name>A0A2M7FXW3_9BACT</name>
<reference evidence="7 8" key="1">
    <citation type="submission" date="2017-09" db="EMBL/GenBank/DDBJ databases">
        <title>Depth-based differentiation of microbial function through sediment-hosted aquifers and enrichment of novel symbionts in the deep terrestrial subsurface.</title>
        <authorList>
            <person name="Probst A.J."/>
            <person name="Ladd B."/>
            <person name="Jarett J.K."/>
            <person name="Geller-Mcgrath D.E."/>
            <person name="Sieber C.M."/>
            <person name="Emerson J.B."/>
            <person name="Anantharaman K."/>
            <person name="Thomas B.C."/>
            <person name="Malmstrom R."/>
            <person name="Stieglmeier M."/>
            <person name="Klingl A."/>
            <person name="Woyke T."/>
            <person name="Ryan C.M."/>
            <person name="Banfield J.F."/>
        </authorList>
    </citation>
    <scope>NUCLEOTIDE SEQUENCE [LARGE SCALE GENOMIC DNA]</scope>
    <source>
        <strain evidence="7">CG17_big_fil_post_rev_8_21_14_2_50_48_46</strain>
    </source>
</reference>
<dbReference type="InterPro" id="IPR014710">
    <property type="entry name" value="RmlC-like_jellyroll"/>
</dbReference>
<dbReference type="GO" id="GO:0008198">
    <property type="term" value="F:ferrous iron binding"/>
    <property type="evidence" value="ECO:0007669"/>
    <property type="project" value="TreeGrafter"/>
</dbReference>
<proteinExistence type="inferred from homology"/>
<dbReference type="InterPro" id="IPR010300">
    <property type="entry name" value="CDO_1"/>
</dbReference>
<feature type="binding site" evidence="6">
    <location>
        <position position="85"/>
    </location>
    <ligand>
        <name>Fe cation</name>
        <dbReference type="ChEBI" id="CHEBI:24875"/>
        <note>catalytic</note>
    </ligand>
</feature>
<evidence type="ECO:0000313" key="8">
    <source>
        <dbReference type="Proteomes" id="UP000231019"/>
    </source>
</evidence>
<evidence type="ECO:0000256" key="1">
    <source>
        <dbReference type="ARBA" id="ARBA00006622"/>
    </source>
</evidence>
<evidence type="ECO:0000256" key="3">
    <source>
        <dbReference type="ARBA" id="ARBA00022964"/>
    </source>
</evidence>
<keyword evidence="3" id="KW-0223">Dioxygenase</keyword>
<keyword evidence="4" id="KW-0560">Oxidoreductase</keyword>
<dbReference type="Pfam" id="PF05995">
    <property type="entry name" value="CDO_I"/>
    <property type="match status" value="1"/>
</dbReference>
<comment type="similarity">
    <text evidence="1">Belongs to the cysteine dioxygenase family.</text>
</comment>
<feature type="binding site" evidence="6">
    <location>
        <position position="142"/>
    </location>
    <ligand>
        <name>Fe cation</name>
        <dbReference type="ChEBI" id="CHEBI:24875"/>
        <note>catalytic</note>
    </ligand>
</feature>
<evidence type="ECO:0000256" key="5">
    <source>
        <dbReference type="ARBA" id="ARBA00023004"/>
    </source>
</evidence>
<evidence type="ECO:0000256" key="4">
    <source>
        <dbReference type="ARBA" id="ARBA00023002"/>
    </source>
</evidence>
<accession>A0A2M7FXW3</accession>
<dbReference type="SUPFAM" id="SSF51182">
    <property type="entry name" value="RmlC-like cupins"/>
    <property type="match status" value="1"/>
</dbReference>
<dbReference type="PANTHER" id="PTHR12918:SF1">
    <property type="entry name" value="CYSTEINE DIOXYGENASE TYPE 1"/>
    <property type="match status" value="1"/>
</dbReference>
<dbReference type="PANTHER" id="PTHR12918">
    <property type="entry name" value="CYSTEINE DIOXYGENASE"/>
    <property type="match status" value="1"/>
</dbReference>
<keyword evidence="5 6" id="KW-0408">Iron</keyword>
<evidence type="ECO:0000313" key="7">
    <source>
        <dbReference type="EMBL" id="PIW14141.1"/>
    </source>
</evidence>
<sequence length="180" mass="20393">MSHYDFNHFVRELEAHLPAAHRQEQSVQIVAGAMQKLLSNEHLLSSEFIQSLQLGQTDGQVYHSPNLDFVVQVFGWPVGVETPIHDHETWGVMGIYAQQLEIREYDLVPTAQVGSFDLRQKAHYRAGRGAISYLLSPQDEIHHISNPGPDYAISIHIYGNPIRGYHQFDPEAGQIKRVEA</sequence>
<comment type="caution">
    <text evidence="7">The sequence shown here is derived from an EMBL/GenBank/DDBJ whole genome shotgun (WGS) entry which is preliminary data.</text>
</comment>
<keyword evidence="2 6" id="KW-0479">Metal-binding</keyword>
<organism evidence="7 8">
    <name type="scientific">bacterium (Candidatus Blackallbacteria) CG17_big_fil_post_rev_8_21_14_2_50_48_46</name>
    <dbReference type="NCBI Taxonomy" id="2014261"/>
    <lineage>
        <taxon>Bacteria</taxon>
        <taxon>Candidatus Blackallbacteria</taxon>
    </lineage>
</organism>
<dbReference type="InterPro" id="IPR011051">
    <property type="entry name" value="RmlC_Cupin_sf"/>
</dbReference>